<dbReference type="AlphaFoldDB" id="A0A645GTL4"/>
<sequence>MAVLQYLTLTGGMLHHFHAQQRFVLFAGGSVLKAGGPEAALAGLDLEDILAFIVAGPGTGDGFDLSVGVERRTHG</sequence>
<gene>
    <name evidence="1" type="ORF">SDC9_174400</name>
</gene>
<evidence type="ECO:0000313" key="1">
    <source>
        <dbReference type="EMBL" id="MPN26973.1"/>
    </source>
</evidence>
<name>A0A645GTL4_9ZZZZ</name>
<organism evidence="1">
    <name type="scientific">bioreactor metagenome</name>
    <dbReference type="NCBI Taxonomy" id="1076179"/>
    <lineage>
        <taxon>unclassified sequences</taxon>
        <taxon>metagenomes</taxon>
        <taxon>ecological metagenomes</taxon>
    </lineage>
</organism>
<comment type="caution">
    <text evidence="1">The sequence shown here is derived from an EMBL/GenBank/DDBJ whole genome shotgun (WGS) entry which is preliminary data.</text>
</comment>
<dbReference type="EMBL" id="VSSQ01076700">
    <property type="protein sequence ID" value="MPN26973.1"/>
    <property type="molecule type" value="Genomic_DNA"/>
</dbReference>
<proteinExistence type="predicted"/>
<reference evidence="1" key="1">
    <citation type="submission" date="2019-08" db="EMBL/GenBank/DDBJ databases">
        <authorList>
            <person name="Kucharzyk K."/>
            <person name="Murdoch R.W."/>
            <person name="Higgins S."/>
            <person name="Loffler F."/>
        </authorList>
    </citation>
    <scope>NUCLEOTIDE SEQUENCE</scope>
</reference>
<accession>A0A645GTL4</accession>
<protein>
    <submittedName>
        <fullName evidence="1">Uncharacterized protein</fullName>
    </submittedName>
</protein>